<dbReference type="InterPro" id="IPR026444">
    <property type="entry name" value="Secre_tail"/>
</dbReference>
<feature type="domain" description="Secretion system C-terminal sorting" evidence="3">
    <location>
        <begin position="198"/>
        <end position="266"/>
    </location>
</feature>
<accession>A0ABY4KCQ1</accession>
<dbReference type="NCBIfam" id="TIGR04183">
    <property type="entry name" value="Por_Secre_tail"/>
    <property type="match status" value="1"/>
</dbReference>
<evidence type="ECO:0000256" key="2">
    <source>
        <dbReference type="SAM" id="SignalP"/>
    </source>
</evidence>
<dbReference type="EMBL" id="CP096203">
    <property type="protein sequence ID" value="UPQ77578.1"/>
    <property type="molecule type" value="Genomic_DNA"/>
</dbReference>
<evidence type="ECO:0000259" key="3">
    <source>
        <dbReference type="Pfam" id="PF18962"/>
    </source>
</evidence>
<gene>
    <name evidence="4" type="ORF">M0D58_08585</name>
</gene>
<proteinExistence type="predicted"/>
<organism evidence="4 5">
    <name type="scientific">Chryseobacterium nepalense</name>
    <dbReference type="NCBI Taxonomy" id="1854498"/>
    <lineage>
        <taxon>Bacteria</taxon>
        <taxon>Pseudomonadati</taxon>
        <taxon>Bacteroidota</taxon>
        <taxon>Flavobacteriia</taxon>
        <taxon>Flavobacteriales</taxon>
        <taxon>Weeksellaceae</taxon>
        <taxon>Chryseobacterium group</taxon>
        <taxon>Chryseobacterium</taxon>
    </lineage>
</organism>
<keyword evidence="5" id="KW-1185">Reference proteome</keyword>
<sequence>MLKKLLLLLTLSAAFTAKSQITLVNPQPDFSFTAEAPPFSNASQNDIFPIDLNNDGTNEYSFRWDAFHTVAWNIHFCSNPGSDPTRQFIMENSQELKALSFGAAINSSATFSNSWDPWIDDPGQTNFRNQGNKYIGFKATISGTVYYGWILVELVNRTLTIKEYAFTTNSAGLTAGQGGTLSVTETMQRNEGSATFAPNPAESSITIDHSRHTGAVIKITVHDLSGKLMMKQEAQFGKPVDVSSLQSGTYMLRIEHEGITTVRKMIRK</sequence>
<feature type="signal peptide" evidence="2">
    <location>
        <begin position="1"/>
        <end position="19"/>
    </location>
</feature>
<feature type="chain" id="PRO_5046446759" evidence="2">
    <location>
        <begin position="20"/>
        <end position="268"/>
    </location>
</feature>
<keyword evidence="1 2" id="KW-0732">Signal</keyword>
<protein>
    <submittedName>
        <fullName evidence="4">T9SS type A sorting domain-containing protein</fullName>
    </submittedName>
</protein>
<evidence type="ECO:0000313" key="5">
    <source>
        <dbReference type="Proteomes" id="UP000830552"/>
    </source>
</evidence>
<reference evidence="4" key="1">
    <citation type="submission" date="2022-04" db="EMBL/GenBank/DDBJ databases">
        <title>Evolutionary, genomic, and biogeographic characterization of Chryseobacterium nepalense represented by a plastic-degrading bacterium AC3.</title>
        <authorList>
            <person name="Yin Z."/>
            <person name="Liu X."/>
            <person name="Wang D."/>
            <person name="Xie Z."/>
        </authorList>
    </citation>
    <scope>NUCLEOTIDE SEQUENCE</scope>
    <source>
        <strain evidence="4">AC3</strain>
    </source>
</reference>
<evidence type="ECO:0000256" key="1">
    <source>
        <dbReference type="ARBA" id="ARBA00022729"/>
    </source>
</evidence>
<evidence type="ECO:0000313" key="4">
    <source>
        <dbReference type="EMBL" id="UPQ77578.1"/>
    </source>
</evidence>
<name>A0ABY4KCQ1_9FLAO</name>
<dbReference type="RefSeq" id="WP_248394948.1">
    <property type="nucleotide sequence ID" value="NZ_CP096203.1"/>
</dbReference>
<dbReference type="Pfam" id="PF18962">
    <property type="entry name" value="Por_Secre_tail"/>
    <property type="match status" value="1"/>
</dbReference>
<dbReference type="Proteomes" id="UP000830552">
    <property type="component" value="Chromosome"/>
</dbReference>